<dbReference type="PANTHER" id="PTHR37292:SF2">
    <property type="entry name" value="DUF262 DOMAIN-CONTAINING PROTEIN"/>
    <property type="match status" value="1"/>
</dbReference>
<gene>
    <name evidence="1" type="ORF">H9942_11350</name>
</gene>
<dbReference type="AlphaFoldDB" id="A0A9D2LZF7"/>
<name>A0A9D2LZF7_9FIRM</name>
<organism evidence="1 2">
    <name type="scientific">Candidatus Acutalibacter ornithocaccae</name>
    <dbReference type="NCBI Taxonomy" id="2838416"/>
    <lineage>
        <taxon>Bacteria</taxon>
        <taxon>Bacillati</taxon>
        <taxon>Bacillota</taxon>
        <taxon>Clostridia</taxon>
        <taxon>Eubacteriales</taxon>
        <taxon>Acutalibacteraceae</taxon>
        <taxon>Acutalibacter</taxon>
    </lineage>
</organism>
<dbReference type="Proteomes" id="UP000824214">
    <property type="component" value="Unassembled WGS sequence"/>
</dbReference>
<sequence length="161" mass="18562">MTLPQNLETSSVNSPGFRVFLAAQVYCHSDSLFMNGMEVRALLLIAGDIHHIFPRAYLKKQGIDNRARYNQVANYIYLDTQVNKAIGDQAPCEYFGKVIQQCEVKAPVLGNIVDTELLKRNLDENCIPQAIHQMDFTNYEEFLSQRRYLMAAKMEEYYRSL</sequence>
<proteinExistence type="predicted"/>
<protein>
    <submittedName>
        <fullName evidence="1">Uncharacterized protein</fullName>
    </submittedName>
</protein>
<reference evidence="1" key="1">
    <citation type="journal article" date="2021" name="PeerJ">
        <title>Extensive microbial diversity within the chicken gut microbiome revealed by metagenomics and culture.</title>
        <authorList>
            <person name="Gilroy R."/>
            <person name="Ravi A."/>
            <person name="Getino M."/>
            <person name="Pursley I."/>
            <person name="Horton D.L."/>
            <person name="Alikhan N.F."/>
            <person name="Baker D."/>
            <person name="Gharbi K."/>
            <person name="Hall N."/>
            <person name="Watson M."/>
            <person name="Adriaenssens E.M."/>
            <person name="Foster-Nyarko E."/>
            <person name="Jarju S."/>
            <person name="Secka A."/>
            <person name="Antonio M."/>
            <person name="Oren A."/>
            <person name="Chaudhuri R.R."/>
            <person name="La Ragione R."/>
            <person name="Hildebrand F."/>
            <person name="Pallen M.J."/>
        </authorList>
    </citation>
    <scope>NUCLEOTIDE SEQUENCE</scope>
    <source>
        <strain evidence="1">ChiBcolR8-3208</strain>
    </source>
</reference>
<reference evidence="1" key="2">
    <citation type="submission" date="2021-04" db="EMBL/GenBank/DDBJ databases">
        <authorList>
            <person name="Gilroy R."/>
        </authorList>
    </citation>
    <scope>NUCLEOTIDE SEQUENCE</scope>
    <source>
        <strain evidence="1">ChiBcolR8-3208</strain>
    </source>
</reference>
<evidence type="ECO:0000313" key="2">
    <source>
        <dbReference type="Proteomes" id="UP000824214"/>
    </source>
</evidence>
<dbReference type="PANTHER" id="PTHR37292">
    <property type="entry name" value="VNG6097C"/>
    <property type="match status" value="1"/>
</dbReference>
<comment type="caution">
    <text evidence="1">The sequence shown here is derived from an EMBL/GenBank/DDBJ whole genome shotgun (WGS) entry which is preliminary data.</text>
</comment>
<evidence type="ECO:0000313" key="1">
    <source>
        <dbReference type="EMBL" id="HJB38640.1"/>
    </source>
</evidence>
<dbReference type="EMBL" id="DWXZ01000244">
    <property type="protein sequence ID" value="HJB38640.1"/>
    <property type="molecule type" value="Genomic_DNA"/>
</dbReference>
<accession>A0A9D2LZF7</accession>